<feature type="region of interest" description="Disordered" evidence="1">
    <location>
        <begin position="61"/>
        <end position="82"/>
    </location>
</feature>
<evidence type="ECO:0000256" key="1">
    <source>
        <dbReference type="SAM" id="MobiDB-lite"/>
    </source>
</evidence>
<keyword evidence="3" id="KW-1185">Reference proteome</keyword>
<dbReference type="AlphaFoldDB" id="A0A7N0UFT7"/>
<dbReference type="EnsemblPlants" id="Kaladp0066s0057.1.v1.1">
    <property type="protein sequence ID" value="Kaladp0066s0057.1.v1.1.CDS.1"/>
    <property type="gene ID" value="Kaladp0066s0057.v1.1"/>
</dbReference>
<organism evidence="2 3">
    <name type="scientific">Kalanchoe fedtschenkoi</name>
    <name type="common">Lavender scallops</name>
    <name type="synonym">South American air plant</name>
    <dbReference type="NCBI Taxonomy" id="63787"/>
    <lineage>
        <taxon>Eukaryota</taxon>
        <taxon>Viridiplantae</taxon>
        <taxon>Streptophyta</taxon>
        <taxon>Embryophyta</taxon>
        <taxon>Tracheophyta</taxon>
        <taxon>Spermatophyta</taxon>
        <taxon>Magnoliopsida</taxon>
        <taxon>eudicotyledons</taxon>
        <taxon>Gunneridae</taxon>
        <taxon>Pentapetalae</taxon>
        <taxon>Saxifragales</taxon>
        <taxon>Crassulaceae</taxon>
        <taxon>Kalanchoe</taxon>
    </lineage>
</organism>
<dbReference type="Gramene" id="Kaladp0066s0057.1.v1.1">
    <property type="protein sequence ID" value="Kaladp0066s0057.1.v1.1.CDS.1"/>
    <property type="gene ID" value="Kaladp0066s0057.v1.1"/>
</dbReference>
<dbReference type="Proteomes" id="UP000594263">
    <property type="component" value="Unplaced"/>
</dbReference>
<protein>
    <submittedName>
        <fullName evidence="2">Uncharacterized protein</fullName>
    </submittedName>
</protein>
<proteinExistence type="predicted"/>
<sequence length="82" mass="9162">MLYFLYIPFKSTSRSFSPGSVIARIAVDPGKSLSLAAPDDLEQLLAERICQASISEGTIRQRAIRAPRQRPSDDEQRRAWVG</sequence>
<accession>A0A7N0UFT7</accession>
<evidence type="ECO:0000313" key="3">
    <source>
        <dbReference type="Proteomes" id="UP000594263"/>
    </source>
</evidence>
<evidence type="ECO:0000313" key="2">
    <source>
        <dbReference type="EnsemblPlants" id="Kaladp0066s0057.1.v1.1.CDS.1"/>
    </source>
</evidence>
<name>A0A7N0UFT7_KALFE</name>
<reference evidence="2" key="1">
    <citation type="submission" date="2021-01" db="UniProtKB">
        <authorList>
            <consortium name="EnsemblPlants"/>
        </authorList>
    </citation>
    <scope>IDENTIFICATION</scope>
</reference>
<feature type="compositionally biased region" description="Basic and acidic residues" evidence="1">
    <location>
        <begin position="70"/>
        <end position="82"/>
    </location>
</feature>